<dbReference type="EMBL" id="AMCI01002276">
    <property type="protein sequence ID" value="EJX03166.1"/>
    <property type="molecule type" value="Genomic_DNA"/>
</dbReference>
<sequence length="22" mass="2623">EWMDISTVESRTRMLSRVLSLI</sequence>
<evidence type="ECO:0000313" key="1">
    <source>
        <dbReference type="EMBL" id="EJX03166.1"/>
    </source>
</evidence>
<accession>J9CSJ1</accession>
<dbReference type="AlphaFoldDB" id="J9CSJ1"/>
<name>J9CSJ1_9ZZZZ</name>
<protein>
    <submittedName>
        <fullName evidence="1">Uncharacterized protein</fullName>
    </submittedName>
</protein>
<feature type="non-terminal residue" evidence="1">
    <location>
        <position position="1"/>
    </location>
</feature>
<organism evidence="1">
    <name type="scientific">gut metagenome</name>
    <dbReference type="NCBI Taxonomy" id="749906"/>
    <lineage>
        <taxon>unclassified sequences</taxon>
        <taxon>metagenomes</taxon>
        <taxon>organismal metagenomes</taxon>
    </lineage>
</organism>
<gene>
    <name evidence="1" type="ORF">EVA_08729</name>
</gene>
<reference evidence="1" key="1">
    <citation type="journal article" date="2012" name="PLoS ONE">
        <title>Gene sets for utilization of primary and secondary nutrition supplies in the distal gut of endangered iberian lynx.</title>
        <authorList>
            <person name="Alcaide M."/>
            <person name="Messina E."/>
            <person name="Richter M."/>
            <person name="Bargiela R."/>
            <person name="Peplies J."/>
            <person name="Huws S.A."/>
            <person name="Newbold C.J."/>
            <person name="Golyshin P.N."/>
            <person name="Simon M.A."/>
            <person name="Lopez G."/>
            <person name="Yakimov M.M."/>
            <person name="Ferrer M."/>
        </authorList>
    </citation>
    <scope>NUCLEOTIDE SEQUENCE</scope>
</reference>
<proteinExistence type="predicted"/>
<comment type="caution">
    <text evidence="1">The sequence shown here is derived from an EMBL/GenBank/DDBJ whole genome shotgun (WGS) entry which is preliminary data.</text>
</comment>